<gene>
    <name evidence="2" type="ORF">CEUSTIGMA_g11758.t1</name>
</gene>
<name>A0A250XMU2_9CHLO</name>
<dbReference type="OrthoDB" id="529273at2759"/>
<evidence type="ECO:0000256" key="1">
    <source>
        <dbReference type="SAM" id="MobiDB-lite"/>
    </source>
</evidence>
<proteinExistence type="predicted"/>
<dbReference type="Proteomes" id="UP000232323">
    <property type="component" value="Unassembled WGS sequence"/>
</dbReference>
<keyword evidence="3" id="KW-1185">Reference proteome</keyword>
<feature type="region of interest" description="Disordered" evidence="1">
    <location>
        <begin position="17"/>
        <end position="50"/>
    </location>
</feature>
<evidence type="ECO:0000313" key="3">
    <source>
        <dbReference type="Proteomes" id="UP000232323"/>
    </source>
</evidence>
<accession>A0A250XMU2</accession>
<organism evidence="2 3">
    <name type="scientific">Chlamydomonas eustigma</name>
    <dbReference type="NCBI Taxonomy" id="1157962"/>
    <lineage>
        <taxon>Eukaryota</taxon>
        <taxon>Viridiplantae</taxon>
        <taxon>Chlorophyta</taxon>
        <taxon>core chlorophytes</taxon>
        <taxon>Chlorophyceae</taxon>
        <taxon>CS clade</taxon>
        <taxon>Chlamydomonadales</taxon>
        <taxon>Chlamydomonadaceae</taxon>
        <taxon>Chlamydomonas</taxon>
    </lineage>
</organism>
<dbReference type="AlphaFoldDB" id="A0A250XMU2"/>
<sequence length="401" mass="45370">MGLLRCFQTSNEADVSWTASRATKPDSGTRPPTPDWASTSPFAPNVPNEAFTSMTRPSPNYRIYHNLWFHNMKWYAFLPADEADDPSIEDGLSPNAVVIRMPITDLRNYTRQLRMSYVSGNSALLDLTFQAYPSHLGHWLELMVPLYSVLREGDWAHYCKGSSADLDHVVTPNVAEYYSSWAAKAFLVTLKPTRDNGNKVDQIDYGDLMGVDKLSWILFENVLVLQDRYTHPQRKVGFIGPEHGDLWRYDGCDRWVSSTFVPSFWSQESGQAFRRMAYEAAPWDIPEPWTPGSPPPKREYMTLLLNADDEPNVYNRVELTELIHELAEEFGLKGRVISLTNEAPFVSHLETVANSAVLVARHSSLLASTVFMPPGSSEVVVDCSMMSELLHASIHRLHVTR</sequence>
<protein>
    <recommendedName>
        <fullName evidence="4">Glycosyltransferase family 61 protein</fullName>
    </recommendedName>
</protein>
<comment type="caution">
    <text evidence="2">The sequence shown here is derived from an EMBL/GenBank/DDBJ whole genome shotgun (WGS) entry which is preliminary data.</text>
</comment>
<evidence type="ECO:0008006" key="4">
    <source>
        <dbReference type="Google" id="ProtNLM"/>
    </source>
</evidence>
<reference evidence="2 3" key="1">
    <citation type="submission" date="2017-08" db="EMBL/GenBank/DDBJ databases">
        <title>Acidophilic green algal genome provides insights into adaptation to an acidic environment.</title>
        <authorList>
            <person name="Hirooka S."/>
            <person name="Hirose Y."/>
            <person name="Kanesaki Y."/>
            <person name="Higuchi S."/>
            <person name="Fujiwara T."/>
            <person name="Onuma R."/>
            <person name="Era A."/>
            <person name="Ohbayashi R."/>
            <person name="Uzuka A."/>
            <person name="Nozaki H."/>
            <person name="Yoshikawa H."/>
            <person name="Miyagishima S.Y."/>
        </authorList>
    </citation>
    <scope>NUCLEOTIDE SEQUENCE [LARGE SCALE GENOMIC DNA]</scope>
    <source>
        <strain evidence="2 3">NIES-2499</strain>
    </source>
</reference>
<evidence type="ECO:0000313" key="2">
    <source>
        <dbReference type="EMBL" id="GAX84336.1"/>
    </source>
</evidence>
<dbReference type="EMBL" id="BEGY01000122">
    <property type="protein sequence ID" value="GAX84336.1"/>
    <property type="molecule type" value="Genomic_DNA"/>
</dbReference>